<dbReference type="InterPro" id="IPR036425">
    <property type="entry name" value="MoaB/Mog-like_dom_sf"/>
</dbReference>
<evidence type="ECO:0000256" key="2">
    <source>
        <dbReference type="ARBA" id="ARBA00023150"/>
    </source>
</evidence>
<sequence length="67" mass="6716">MAAAAAHDLIVTSGGVSVGEEDHVRAAVEASSGLTFWRLAIKPGRPVALGQVDGTAFFGLPGNPVTA</sequence>
<dbReference type="SUPFAM" id="SSF53218">
    <property type="entry name" value="Molybdenum cofactor biosynthesis proteins"/>
    <property type="match status" value="1"/>
</dbReference>
<dbReference type="EMBL" id="JAUFPT010000007">
    <property type="protein sequence ID" value="MDN3569751.1"/>
    <property type="molecule type" value="Genomic_DNA"/>
</dbReference>
<dbReference type="InterPro" id="IPR038987">
    <property type="entry name" value="MoeA-like"/>
</dbReference>
<dbReference type="Pfam" id="PF00994">
    <property type="entry name" value="MoCF_biosynth"/>
    <property type="match status" value="1"/>
</dbReference>
<evidence type="ECO:0000313" key="5">
    <source>
        <dbReference type="EMBL" id="MDN3569751.1"/>
    </source>
</evidence>
<keyword evidence="3" id="KW-0460">Magnesium</keyword>
<dbReference type="RefSeq" id="WP_238288904.1">
    <property type="nucleotide sequence ID" value="NZ_BPQS01000013.1"/>
</dbReference>
<proteinExistence type="inferred from homology"/>
<evidence type="ECO:0000313" key="6">
    <source>
        <dbReference type="Proteomes" id="UP001244297"/>
    </source>
</evidence>
<keyword evidence="2 3" id="KW-0501">Molybdenum cofactor biosynthesis</keyword>
<dbReference type="PROSITE" id="PS01079">
    <property type="entry name" value="MOCF_BIOSYNTHESIS_2"/>
    <property type="match status" value="1"/>
</dbReference>
<keyword evidence="3" id="KW-0479">Metal-binding</keyword>
<dbReference type="EC" id="2.10.1.1" evidence="3"/>
<protein>
    <recommendedName>
        <fullName evidence="3">Molybdopterin molybdenumtransferase</fullName>
        <ecNumber evidence="3">2.10.1.1</ecNumber>
    </recommendedName>
</protein>
<keyword evidence="6" id="KW-1185">Reference proteome</keyword>
<comment type="catalytic activity">
    <reaction evidence="3">
        <text>adenylyl-molybdopterin + molybdate = Mo-molybdopterin + AMP + H(+)</text>
        <dbReference type="Rhea" id="RHEA:35047"/>
        <dbReference type="ChEBI" id="CHEBI:15378"/>
        <dbReference type="ChEBI" id="CHEBI:36264"/>
        <dbReference type="ChEBI" id="CHEBI:62727"/>
        <dbReference type="ChEBI" id="CHEBI:71302"/>
        <dbReference type="ChEBI" id="CHEBI:456215"/>
    </reaction>
</comment>
<feature type="domain" description="MoaB/Mog" evidence="4">
    <location>
        <begin position="3"/>
        <end position="66"/>
    </location>
</feature>
<comment type="pathway">
    <text evidence="1 3">Cofactor biosynthesis; molybdopterin biosynthesis.</text>
</comment>
<comment type="function">
    <text evidence="3">Catalyzes the insertion of molybdate into adenylated molybdopterin with the concomitant release of AMP.</text>
</comment>
<comment type="cofactor">
    <cofactor evidence="3">
        <name>Mg(2+)</name>
        <dbReference type="ChEBI" id="CHEBI:18420"/>
    </cofactor>
</comment>
<keyword evidence="3" id="KW-0500">Molybdenum</keyword>
<dbReference type="InterPro" id="IPR001453">
    <property type="entry name" value="MoaB/Mog_dom"/>
</dbReference>
<gene>
    <name evidence="5" type="ORF">QWZ18_03800</name>
</gene>
<dbReference type="Gene3D" id="3.40.980.10">
    <property type="entry name" value="MoaB/Mog-like domain"/>
    <property type="match status" value="1"/>
</dbReference>
<comment type="caution">
    <text evidence="5">The sequence shown here is derived from an EMBL/GenBank/DDBJ whole genome shotgun (WGS) entry which is preliminary data.</text>
</comment>
<reference evidence="6" key="1">
    <citation type="journal article" date="2019" name="Int. J. Syst. Evol. Microbiol.">
        <title>The Global Catalogue of Microorganisms (GCM) 10K type strain sequencing project: providing services to taxonomists for standard genome sequencing and annotation.</title>
        <authorList>
            <consortium name="The Broad Institute Genomics Platform"/>
            <consortium name="The Broad Institute Genome Sequencing Center for Infectious Disease"/>
            <person name="Wu L."/>
            <person name="Ma J."/>
        </authorList>
    </citation>
    <scope>NUCLEOTIDE SEQUENCE [LARGE SCALE GENOMIC DNA]</scope>
    <source>
        <strain evidence="6">CECT 7806</strain>
    </source>
</reference>
<evidence type="ECO:0000256" key="3">
    <source>
        <dbReference type="RuleBase" id="RU365090"/>
    </source>
</evidence>
<evidence type="ECO:0000259" key="4">
    <source>
        <dbReference type="Pfam" id="PF00994"/>
    </source>
</evidence>
<name>A0ABT8AIY0_9HYPH</name>
<dbReference type="PANTHER" id="PTHR10192:SF5">
    <property type="entry name" value="GEPHYRIN"/>
    <property type="match status" value="1"/>
</dbReference>
<keyword evidence="3" id="KW-0808">Transferase</keyword>
<accession>A0ABT8AIY0</accession>
<comment type="similarity">
    <text evidence="3">Belongs to the MoeA family.</text>
</comment>
<organism evidence="5 6">
    <name type="scientific">Methylobacterium longum</name>
    <dbReference type="NCBI Taxonomy" id="767694"/>
    <lineage>
        <taxon>Bacteria</taxon>
        <taxon>Pseudomonadati</taxon>
        <taxon>Pseudomonadota</taxon>
        <taxon>Alphaproteobacteria</taxon>
        <taxon>Hyphomicrobiales</taxon>
        <taxon>Methylobacteriaceae</taxon>
        <taxon>Methylobacterium</taxon>
    </lineage>
</organism>
<evidence type="ECO:0000256" key="1">
    <source>
        <dbReference type="ARBA" id="ARBA00005046"/>
    </source>
</evidence>
<dbReference type="Proteomes" id="UP001244297">
    <property type="component" value="Unassembled WGS sequence"/>
</dbReference>
<dbReference type="PANTHER" id="PTHR10192">
    <property type="entry name" value="MOLYBDOPTERIN BIOSYNTHESIS PROTEIN"/>
    <property type="match status" value="1"/>
</dbReference>
<dbReference type="InterPro" id="IPR008284">
    <property type="entry name" value="MoCF_biosynth_CS"/>
</dbReference>